<evidence type="ECO:0000256" key="6">
    <source>
        <dbReference type="SAM" id="SignalP"/>
    </source>
</evidence>
<protein>
    <recommendedName>
        <fullName evidence="7">RING-type domain-containing protein</fullName>
    </recommendedName>
</protein>
<dbReference type="Gene3D" id="3.30.40.10">
    <property type="entry name" value="Zinc/RING finger domain, C3HC4 (zinc finger)"/>
    <property type="match status" value="1"/>
</dbReference>
<evidence type="ECO:0000256" key="5">
    <source>
        <dbReference type="SAM" id="MobiDB-lite"/>
    </source>
</evidence>
<evidence type="ECO:0000256" key="1">
    <source>
        <dbReference type="ARBA" id="ARBA00022723"/>
    </source>
</evidence>
<dbReference type="PANTHER" id="PTHR46858:SF5">
    <property type="entry name" value="E3 UBIQUITIN-PROTEIN LIGASE APD1-RELATED"/>
    <property type="match status" value="1"/>
</dbReference>
<feature type="compositionally biased region" description="Low complexity" evidence="5">
    <location>
        <begin position="272"/>
        <end position="285"/>
    </location>
</feature>
<organism evidence="8">
    <name type="scientific">Rhizochromulina marina</name>
    <dbReference type="NCBI Taxonomy" id="1034831"/>
    <lineage>
        <taxon>Eukaryota</taxon>
        <taxon>Sar</taxon>
        <taxon>Stramenopiles</taxon>
        <taxon>Ochrophyta</taxon>
        <taxon>Dictyochophyceae</taxon>
        <taxon>Rhizochromulinales</taxon>
        <taxon>Rhizochromulina</taxon>
    </lineage>
</organism>
<evidence type="ECO:0000256" key="2">
    <source>
        <dbReference type="ARBA" id="ARBA00022771"/>
    </source>
</evidence>
<dbReference type="Pfam" id="PF13920">
    <property type="entry name" value="zf-C3HC4_3"/>
    <property type="match status" value="1"/>
</dbReference>
<feature type="compositionally biased region" description="Basic and acidic residues" evidence="5">
    <location>
        <begin position="286"/>
        <end position="299"/>
    </location>
</feature>
<feature type="chain" id="PRO_5030505410" description="RING-type domain-containing protein" evidence="6">
    <location>
        <begin position="20"/>
        <end position="322"/>
    </location>
</feature>
<dbReference type="AlphaFoldDB" id="A0A7S2SUP2"/>
<dbReference type="InterPro" id="IPR001841">
    <property type="entry name" value="Znf_RING"/>
</dbReference>
<feature type="signal peptide" evidence="6">
    <location>
        <begin position="1"/>
        <end position="19"/>
    </location>
</feature>
<sequence>MAEVLVLASLGAVVWGVVANDDDEEGGASRGIQDVTQARRHYSHRQMVDMPKPAYLEVELSDQSSWEDVSMLSIPAPLLAHWSELYEAWQRAKEEENLKSALDEMVEPVVQSVLSWAGAKPRSRSSSTVDKVIHRPLDPGNEADTGVTCIICCYDIPRGHRAVFIPCGHTGMCYSCALDTAIALGGRCPICRAETASVVTFTDLCRQPPVSTGGGQSPLESPAGDKNYPASSASSSSCDGPSQRNTWFAPVTGPLMTYLEEYIPARISESDGALAPPAAATTAARGAEDRHSEDEDIRNRPMPAAVGAATISDAAEGREGTP</sequence>
<keyword evidence="3" id="KW-0862">Zinc</keyword>
<evidence type="ECO:0000256" key="3">
    <source>
        <dbReference type="ARBA" id="ARBA00022833"/>
    </source>
</evidence>
<dbReference type="GO" id="GO:0061630">
    <property type="term" value="F:ubiquitin protein ligase activity"/>
    <property type="evidence" value="ECO:0007669"/>
    <property type="project" value="TreeGrafter"/>
</dbReference>
<accession>A0A7S2SUP2</accession>
<feature type="region of interest" description="Disordered" evidence="5">
    <location>
        <begin position="270"/>
        <end position="322"/>
    </location>
</feature>
<keyword evidence="2 4" id="KW-0863">Zinc-finger</keyword>
<feature type="domain" description="RING-type" evidence="7">
    <location>
        <begin position="149"/>
        <end position="192"/>
    </location>
</feature>
<reference evidence="8" key="1">
    <citation type="submission" date="2021-01" db="EMBL/GenBank/DDBJ databases">
        <authorList>
            <person name="Corre E."/>
            <person name="Pelletier E."/>
            <person name="Niang G."/>
            <person name="Scheremetjew M."/>
            <person name="Finn R."/>
            <person name="Kale V."/>
            <person name="Holt S."/>
            <person name="Cochrane G."/>
            <person name="Meng A."/>
            <person name="Brown T."/>
            <person name="Cohen L."/>
        </authorList>
    </citation>
    <scope>NUCLEOTIDE SEQUENCE</scope>
    <source>
        <strain evidence="8">CCMP1243</strain>
    </source>
</reference>
<dbReference type="InterPro" id="IPR013083">
    <property type="entry name" value="Znf_RING/FYVE/PHD"/>
</dbReference>
<evidence type="ECO:0000256" key="4">
    <source>
        <dbReference type="PROSITE-ProRule" id="PRU00175"/>
    </source>
</evidence>
<keyword evidence="1" id="KW-0479">Metal-binding</keyword>
<dbReference type="GO" id="GO:0016567">
    <property type="term" value="P:protein ubiquitination"/>
    <property type="evidence" value="ECO:0007669"/>
    <property type="project" value="TreeGrafter"/>
</dbReference>
<dbReference type="PROSITE" id="PS50089">
    <property type="entry name" value="ZF_RING_2"/>
    <property type="match status" value="1"/>
</dbReference>
<dbReference type="GO" id="GO:0008270">
    <property type="term" value="F:zinc ion binding"/>
    <property type="evidence" value="ECO:0007669"/>
    <property type="project" value="UniProtKB-KW"/>
</dbReference>
<feature type="region of interest" description="Disordered" evidence="5">
    <location>
        <begin position="210"/>
        <end position="243"/>
    </location>
</feature>
<keyword evidence="6" id="KW-0732">Signal</keyword>
<evidence type="ECO:0000259" key="7">
    <source>
        <dbReference type="PROSITE" id="PS50089"/>
    </source>
</evidence>
<name>A0A7S2SUP2_9STRA</name>
<proteinExistence type="predicted"/>
<dbReference type="PANTHER" id="PTHR46858">
    <property type="entry name" value="OS05G0521000 PROTEIN"/>
    <property type="match status" value="1"/>
</dbReference>
<dbReference type="EMBL" id="HBHJ01031741">
    <property type="protein sequence ID" value="CAD9710015.1"/>
    <property type="molecule type" value="Transcribed_RNA"/>
</dbReference>
<evidence type="ECO:0000313" key="8">
    <source>
        <dbReference type="EMBL" id="CAD9710015.1"/>
    </source>
</evidence>
<gene>
    <name evidence="8" type="ORF">RMAR1173_LOCUS21008</name>
</gene>
<dbReference type="SUPFAM" id="SSF57850">
    <property type="entry name" value="RING/U-box"/>
    <property type="match status" value="1"/>
</dbReference>
<dbReference type="SMART" id="SM00184">
    <property type="entry name" value="RING"/>
    <property type="match status" value="1"/>
</dbReference>